<dbReference type="OrthoDB" id="9765647at2"/>
<dbReference type="InterPro" id="IPR016986">
    <property type="entry name" value="UCP031982_abhydr"/>
</dbReference>
<organism evidence="2 3">
    <name type="scientific">Auraticoccus monumenti</name>
    <dbReference type="NCBI Taxonomy" id="675864"/>
    <lineage>
        <taxon>Bacteria</taxon>
        <taxon>Bacillati</taxon>
        <taxon>Actinomycetota</taxon>
        <taxon>Actinomycetes</taxon>
        <taxon>Propionibacteriales</taxon>
        <taxon>Propionibacteriaceae</taxon>
        <taxon>Auraticoccus</taxon>
    </lineage>
</organism>
<gene>
    <name evidence="2" type="ORF">SAMN04489747_0259</name>
</gene>
<keyword evidence="2" id="KW-0378">Hydrolase</keyword>
<dbReference type="EMBL" id="LT629688">
    <property type="protein sequence ID" value="SDD13296.1"/>
    <property type="molecule type" value="Genomic_DNA"/>
</dbReference>
<accession>A0A1G6SAQ1</accession>
<dbReference type="AlphaFoldDB" id="A0A1G6SAQ1"/>
<feature type="domain" description="Serine aminopeptidase S33" evidence="1">
    <location>
        <begin position="64"/>
        <end position="163"/>
    </location>
</feature>
<evidence type="ECO:0000313" key="2">
    <source>
        <dbReference type="EMBL" id="SDD13296.1"/>
    </source>
</evidence>
<protein>
    <submittedName>
        <fullName evidence="2">Predicted dienelactone hydrolase</fullName>
    </submittedName>
</protein>
<dbReference type="GO" id="GO:0016787">
    <property type="term" value="F:hydrolase activity"/>
    <property type="evidence" value="ECO:0007669"/>
    <property type="project" value="UniProtKB-KW"/>
</dbReference>
<dbReference type="Gene3D" id="3.40.50.1820">
    <property type="entry name" value="alpha/beta hydrolase"/>
    <property type="match status" value="1"/>
</dbReference>
<dbReference type="SUPFAM" id="SSF53474">
    <property type="entry name" value="alpha/beta-Hydrolases"/>
    <property type="match status" value="1"/>
</dbReference>
<dbReference type="Pfam" id="PF12146">
    <property type="entry name" value="Hydrolase_4"/>
    <property type="match status" value="1"/>
</dbReference>
<evidence type="ECO:0000259" key="1">
    <source>
        <dbReference type="Pfam" id="PF12146"/>
    </source>
</evidence>
<keyword evidence="3" id="KW-1185">Reference proteome</keyword>
<dbReference type="Proteomes" id="UP000198546">
    <property type="component" value="Chromosome i"/>
</dbReference>
<reference evidence="2 3" key="1">
    <citation type="submission" date="2016-10" db="EMBL/GenBank/DDBJ databases">
        <authorList>
            <person name="de Groot N.N."/>
        </authorList>
    </citation>
    <scope>NUCLEOTIDE SEQUENCE [LARGE SCALE GENOMIC DNA]</scope>
    <source>
        <strain evidence="2 3">MON 2.2</strain>
    </source>
</reference>
<name>A0A1G6SAQ1_9ACTN</name>
<dbReference type="PIRSF" id="PIRSF031982">
    <property type="entry name" value="UCP031982_abhydr"/>
    <property type="match status" value="1"/>
</dbReference>
<sequence>MHVGLRVGLSFDPSRPNWDDTGPRPLRWSVWYPTDSRGTTTTGVDAWFRHVPVVRDAPLRESADPRPLVVLSHGTGGLAGGLSWLATRLAGHGYVVVGVDHHGNTGSEPYLAEGFLCLWERARDVSALLDDPGWRAAVGGAIATEAVVAGFSAGAHTALLLLGARVAHSQFEPGNPEVSPVRGPRELPDLADRLPSLISSSGVFAAAWDRRRASFRDQRITAALAMAPGRSVRGLDPRTLAAIERPLTIAVGGSDTAAPPDQCAAWLHQRVPGSQLHTVHPAAGHYVFLPEPTPEGRAAAPDLFTDAPGVVRSEVHETTAALVQALPG</sequence>
<dbReference type="InterPro" id="IPR022742">
    <property type="entry name" value="Hydrolase_4"/>
</dbReference>
<dbReference type="InterPro" id="IPR029058">
    <property type="entry name" value="AB_hydrolase_fold"/>
</dbReference>
<proteinExistence type="predicted"/>
<evidence type="ECO:0000313" key="3">
    <source>
        <dbReference type="Proteomes" id="UP000198546"/>
    </source>
</evidence>